<dbReference type="PROSITE" id="PS50979">
    <property type="entry name" value="BC"/>
    <property type="match status" value="1"/>
</dbReference>
<dbReference type="PROSITE" id="PS00867">
    <property type="entry name" value="CPSASE_2"/>
    <property type="match status" value="1"/>
</dbReference>
<dbReference type="Proteomes" id="UP000316921">
    <property type="component" value="Chromosome"/>
</dbReference>
<dbReference type="RefSeq" id="WP_145068727.1">
    <property type="nucleotide sequence ID" value="NZ_CP036287.1"/>
</dbReference>
<keyword evidence="5 7" id="KW-0067">ATP-binding</keyword>
<dbReference type="SUPFAM" id="SSF52440">
    <property type="entry name" value="PreATP-grasp domain"/>
    <property type="match status" value="1"/>
</dbReference>
<keyword evidence="3 10" id="KW-0436">Ligase</keyword>
<dbReference type="InterPro" id="IPR016185">
    <property type="entry name" value="PreATP-grasp_dom_sf"/>
</dbReference>
<dbReference type="InterPro" id="IPR051602">
    <property type="entry name" value="ACC_Biotin_Carboxylase"/>
</dbReference>
<organism evidence="10 11">
    <name type="scientific">Engelhardtia mirabilis</name>
    <dbReference type="NCBI Taxonomy" id="2528011"/>
    <lineage>
        <taxon>Bacteria</taxon>
        <taxon>Pseudomonadati</taxon>
        <taxon>Planctomycetota</taxon>
        <taxon>Planctomycetia</taxon>
        <taxon>Planctomycetia incertae sedis</taxon>
        <taxon>Engelhardtia</taxon>
    </lineage>
</organism>
<comment type="function">
    <text evidence="1">This protein is a component of the acetyl coenzyme A carboxylase complex; first, biotin carboxylase catalyzes the carboxylation of the carrier protein and then the transcarboxylase transfers the carboxyl group to form malonyl-CoA.</text>
</comment>
<dbReference type="InterPro" id="IPR005479">
    <property type="entry name" value="CPAse_ATP-bd"/>
</dbReference>
<dbReference type="Gene3D" id="3.30.470.20">
    <property type="entry name" value="ATP-grasp fold, B domain"/>
    <property type="match status" value="1"/>
</dbReference>
<dbReference type="GO" id="GO:0046872">
    <property type="term" value="F:metal ion binding"/>
    <property type="evidence" value="ECO:0007669"/>
    <property type="project" value="InterPro"/>
</dbReference>
<keyword evidence="11" id="KW-1185">Reference proteome</keyword>
<dbReference type="NCBIfam" id="NF006367">
    <property type="entry name" value="PRK08591.1"/>
    <property type="match status" value="1"/>
</dbReference>
<proteinExistence type="predicted"/>
<dbReference type="GO" id="GO:0004075">
    <property type="term" value="F:biotin carboxylase activity"/>
    <property type="evidence" value="ECO:0007669"/>
    <property type="project" value="UniProtKB-EC"/>
</dbReference>
<dbReference type="Pfam" id="PF02786">
    <property type="entry name" value="CPSase_L_D2"/>
    <property type="match status" value="1"/>
</dbReference>
<comment type="catalytic activity">
    <reaction evidence="6">
        <text>N(6)-biotinyl-L-lysyl-[protein] + hydrogencarbonate + ATP = N(6)-carboxybiotinyl-L-lysyl-[protein] + ADP + phosphate + H(+)</text>
        <dbReference type="Rhea" id="RHEA:13501"/>
        <dbReference type="Rhea" id="RHEA-COMP:10505"/>
        <dbReference type="Rhea" id="RHEA-COMP:10506"/>
        <dbReference type="ChEBI" id="CHEBI:15378"/>
        <dbReference type="ChEBI" id="CHEBI:17544"/>
        <dbReference type="ChEBI" id="CHEBI:30616"/>
        <dbReference type="ChEBI" id="CHEBI:43474"/>
        <dbReference type="ChEBI" id="CHEBI:83144"/>
        <dbReference type="ChEBI" id="CHEBI:83145"/>
        <dbReference type="ChEBI" id="CHEBI:456216"/>
        <dbReference type="EC" id="6.3.4.14"/>
    </reaction>
</comment>
<dbReference type="InterPro" id="IPR005482">
    <property type="entry name" value="Biotin_COase_C"/>
</dbReference>
<dbReference type="Pfam" id="PF00289">
    <property type="entry name" value="Biotin_carb_N"/>
    <property type="match status" value="1"/>
</dbReference>
<protein>
    <recommendedName>
        <fullName evidence="2">biotin carboxylase</fullName>
        <ecNumber evidence="2">6.3.4.14</ecNumber>
    </recommendedName>
</protein>
<evidence type="ECO:0000313" key="10">
    <source>
        <dbReference type="EMBL" id="QDU69117.1"/>
    </source>
</evidence>
<dbReference type="KEGG" id="pbap:Pla133_42330"/>
<dbReference type="AlphaFoldDB" id="A0A518BQ71"/>
<name>A0A518BQ71_9BACT</name>
<dbReference type="FunFam" id="3.30.1490.20:FF:000018">
    <property type="entry name" value="Biotin carboxylase"/>
    <property type="match status" value="1"/>
</dbReference>
<evidence type="ECO:0000256" key="6">
    <source>
        <dbReference type="ARBA" id="ARBA00048600"/>
    </source>
</evidence>
<dbReference type="InterPro" id="IPR011764">
    <property type="entry name" value="Biotin_carboxylation_dom"/>
</dbReference>
<evidence type="ECO:0000256" key="5">
    <source>
        <dbReference type="ARBA" id="ARBA00022840"/>
    </source>
</evidence>
<feature type="domain" description="Biotin carboxylation" evidence="9">
    <location>
        <begin position="1"/>
        <end position="447"/>
    </location>
</feature>
<evidence type="ECO:0000256" key="4">
    <source>
        <dbReference type="ARBA" id="ARBA00022741"/>
    </source>
</evidence>
<dbReference type="InterPro" id="IPR011054">
    <property type="entry name" value="Rudment_hybrid_motif"/>
</dbReference>
<dbReference type="EMBL" id="CP036287">
    <property type="protein sequence ID" value="QDU69117.1"/>
    <property type="molecule type" value="Genomic_DNA"/>
</dbReference>
<evidence type="ECO:0000313" key="11">
    <source>
        <dbReference type="Proteomes" id="UP000316921"/>
    </source>
</evidence>
<dbReference type="SUPFAM" id="SSF51246">
    <property type="entry name" value="Rudiment single hybrid motif"/>
    <property type="match status" value="1"/>
</dbReference>
<dbReference type="PANTHER" id="PTHR48095">
    <property type="entry name" value="PYRUVATE CARBOXYLASE SUBUNIT A"/>
    <property type="match status" value="1"/>
</dbReference>
<evidence type="ECO:0000256" key="2">
    <source>
        <dbReference type="ARBA" id="ARBA00013263"/>
    </source>
</evidence>
<dbReference type="InterPro" id="IPR011761">
    <property type="entry name" value="ATP-grasp"/>
</dbReference>
<evidence type="ECO:0000256" key="7">
    <source>
        <dbReference type="PROSITE-ProRule" id="PRU00409"/>
    </source>
</evidence>
<evidence type="ECO:0000256" key="1">
    <source>
        <dbReference type="ARBA" id="ARBA00003761"/>
    </source>
</evidence>
<dbReference type="GO" id="GO:0005524">
    <property type="term" value="F:ATP binding"/>
    <property type="evidence" value="ECO:0007669"/>
    <property type="project" value="UniProtKB-UniRule"/>
</dbReference>
<evidence type="ECO:0000259" key="8">
    <source>
        <dbReference type="PROSITE" id="PS50975"/>
    </source>
</evidence>
<dbReference type="InterPro" id="IPR005481">
    <property type="entry name" value="BC-like_N"/>
</dbReference>
<dbReference type="SMART" id="SM00878">
    <property type="entry name" value="Biotin_carb_C"/>
    <property type="match status" value="1"/>
</dbReference>
<accession>A0A518BQ71</accession>
<dbReference type="PROSITE" id="PS50975">
    <property type="entry name" value="ATP_GRASP"/>
    <property type="match status" value="1"/>
</dbReference>
<evidence type="ECO:0000259" key="9">
    <source>
        <dbReference type="PROSITE" id="PS50979"/>
    </source>
</evidence>
<dbReference type="SUPFAM" id="SSF56059">
    <property type="entry name" value="Glutathione synthetase ATP-binding domain-like"/>
    <property type="match status" value="1"/>
</dbReference>
<dbReference type="PANTHER" id="PTHR48095:SF2">
    <property type="entry name" value="BIOTIN CARBOXYLASE, CHLOROPLASTIC"/>
    <property type="match status" value="1"/>
</dbReference>
<evidence type="ECO:0000256" key="3">
    <source>
        <dbReference type="ARBA" id="ARBA00022598"/>
    </source>
</evidence>
<dbReference type="EC" id="6.3.4.14" evidence="2"/>
<gene>
    <name evidence="10" type="primary">accC_3</name>
    <name evidence="10" type="ORF">Pla133_42330</name>
</gene>
<feature type="domain" description="ATP-grasp" evidence="8">
    <location>
        <begin position="120"/>
        <end position="317"/>
    </location>
</feature>
<reference evidence="10 11" key="1">
    <citation type="submission" date="2019-02" db="EMBL/GenBank/DDBJ databases">
        <title>Deep-cultivation of Planctomycetes and their phenomic and genomic characterization uncovers novel biology.</title>
        <authorList>
            <person name="Wiegand S."/>
            <person name="Jogler M."/>
            <person name="Boedeker C."/>
            <person name="Pinto D."/>
            <person name="Vollmers J."/>
            <person name="Rivas-Marin E."/>
            <person name="Kohn T."/>
            <person name="Peeters S.H."/>
            <person name="Heuer A."/>
            <person name="Rast P."/>
            <person name="Oberbeckmann S."/>
            <person name="Bunk B."/>
            <person name="Jeske O."/>
            <person name="Meyerdierks A."/>
            <person name="Storesund J.E."/>
            <person name="Kallscheuer N."/>
            <person name="Luecker S."/>
            <person name="Lage O.M."/>
            <person name="Pohl T."/>
            <person name="Merkel B.J."/>
            <person name="Hornburger P."/>
            <person name="Mueller R.-W."/>
            <person name="Bruemmer F."/>
            <person name="Labrenz M."/>
            <person name="Spormann A.M."/>
            <person name="Op den Camp H."/>
            <person name="Overmann J."/>
            <person name="Amann R."/>
            <person name="Jetten M.S.M."/>
            <person name="Mascher T."/>
            <person name="Medema M.H."/>
            <person name="Devos D.P."/>
            <person name="Kaster A.-K."/>
            <person name="Ovreas L."/>
            <person name="Rohde M."/>
            <person name="Galperin M.Y."/>
            <person name="Jogler C."/>
        </authorList>
    </citation>
    <scope>NUCLEOTIDE SEQUENCE [LARGE SCALE GENOMIC DNA]</scope>
    <source>
        <strain evidence="10 11">Pla133</strain>
    </source>
</reference>
<sequence length="447" mass="47800">MFHRLLIANRGEVAVRIARAARQLGISPIGVTSTADRDGSWTEYMDEVVCLGPAAARESYLSRERILQAALQTHSTALHPGWGFLAEDARFAALCRQHGIAFVGPSAALIARMGAKSPAKRAMREAGLEVIPGSDGPVDDLETAVAVAEEAGYPVILKADLGGGGRGMRRCDSKADLQAAFNAARAEAEASFGSASVYLEKFLTGGRHIEVQILADAHGNAIHLGERDCSVQRKHQKLIEESPSPALSDAERLELGARAAAAARAVGYQNAGTIEFLRAADGPIYFMEMNTRLQVEHPVTEMVTGVDLAVAQLEIAANRPLTLRQGDVRFDGHAIECRINAEDPSCDFRPSPGKLERFEIPTDRGPGRVRVETHLRAGDTVSPHYDSLIAKIIAHGSDRSEAIATMLAALEGAEITGVETTVPLHRAVLSSDAFASGDYDTTTLPGW</sequence>
<dbReference type="Pfam" id="PF02785">
    <property type="entry name" value="Biotin_carb_C"/>
    <property type="match status" value="1"/>
</dbReference>
<keyword evidence="4 7" id="KW-0547">Nucleotide-binding</keyword>